<dbReference type="PANTHER" id="PTHR10811">
    <property type="entry name" value="FRINGE-RELATED"/>
    <property type="match status" value="1"/>
</dbReference>
<dbReference type="Proteomes" id="UP000836841">
    <property type="component" value="Unassembled WGS sequence"/>
</dbReference>
<organism evidence="2 3">
    <name type="scientific">Thlaspi arvense</name>
    <name type="common">Field penny-cress</name>
    <dbReference type="NCBI Taxonomy" id="13288"/>
    <lineage>
        <taxon>Eukaryota</taxon>
        <taxon>Viridiplantae</taxon>
        <taxon>Streptophyta</taxon>
        <taxon>Embryophyta</taxon>
        <taxon>Tracheophyta</taxon>
        <taxon>Spermatophyta</taxon>
        <taxon>Magnoliopsida</taxon>
        <taxon>eudicotyledons</taxon>
        <taxon>Gunneridae</taxon>
        <taxon>Pentapetalae</taxon>
        <taxon>rosids</taxon>
        <taxon>malvids</taxon>
        <taxon>Brassicales</taxon>
        <taxon>Brassicaceae</taxon>
        <taxon>Thlaspideae</taxon>
        <taxon>Thlaspi</taxon>
    </lineage>
</organism>
<reference evidence="2 3" key="1">
    <citation type="submission" date="2022-03" db="EMBL/GenBank/DDBJ databases">
        <authorList>
            <person name="Nunn A."/>
            <person name="Chopra R."/>
            <person name="Nunn A."/>
            <person name="Contreras Garrido A."/>
        </authorList>
    </citation>
    <scope>NUCLEOTIDE SEQUENCE [LARGE SCALE GENOMIC DNA]</scope>
</reference>
<dbReference type="Gene3D" id="3.90.550.50">
    <property type="match status" value="1"/>
</dbReference>
<dbReference type="FunFam" id="3.90.550.50:FF:000061">
    <property type="entry name" value="AT4g00300 protein"/>
    <property type="match status" value="1"/>
</dbReference>
<feature type="transmembrane region" description="Helical" evidence="1">
    <location>
        <begin position="20"/>
        <end position="42"/>
    </location>
</feature>
<accession>A0AAU9RSV9</accession>
<name>A0AAU9RSV9_THLAR</name>
<keyword evidence="1" id="KW-1133">Transmembrane helix</keyword>
<dbReference type="EMBL" id="CAJVSB020000383">
    <property type="protein sequence ID" value="CAH2050229.1"/>
    <property type="molecule type" value="Genomic_DNA"/>
</dbReference>
<dbReference type="AlphaFoldDB" id="A0AAU9RSV9"/>
<protein>
    <submittedName>
        <fullName evidence="2">Uncharacterized protein</fullName>
    </submittedName>
</protein>
<sequence>MQLLQQLFPKSQNSSSSSRLVNVAIVSSSLFIAYFFLSLLLLHTTKYVNLSSPAEAPPSPPSPTSVEHLVFGIASNEKSWRTRKDYVGLWWKADQMRGCVFLDQMPSSQNDTASLPPICVSEDTSRFPYTYRGGLRSAIRVARVVSETVALNHSNVRWFVFGDDDTVFFPENLVKTLSKYDHELWHYIGTNSEVFMQNKFFSFEMAFGGAGFAISYPLAKVLAKVFDSCIVRYPHLYGSDARVHTCIAELGIGLTREPGFHQTTIGALTHLMQAARADSHRLLQQTVCYDPWFAWTVSVSWGYAVQVFDKHLSLPDVLRTQRTFKPWKKGNVLAESFNFDMMKEYHLDPCQRPAVFFLDKVETNGDGLTRSSYRSFGRDNCTNINVASPKKLEEVRVWSNKLELDIKQLQAPRRHCCDVLPSSAGEVMEIGIRECQEEELIFMHLSLA</sequence>
<keyword evidence="3" id="KW-1185">Reference proteome</keyword>
<keyword evidence="1" id="KW-0472">Membrane</keyword>
<dbReference type="Pfam" id="PF04646">
    <property type="entry name" value="DUF604"/>
    <property type="match status" value="1"/>
</dbReference>
<keyword evidence="1" id="KW-0812">Transmembrane</keyword>
<gene>
    <name evidence="2" type="ORF">TAV2_LOCUS8512</name>
</gene>
<evidence type="ECO:0000256" key="1">
    <source>
        <dbReference type="SAM" id="Phobius"/>
    </source>
</evidence>
<evidence type="ECO:0000313" key="2">
    <source>
        <dbReference type="EMBL" id="CAH2050229.1"/>
    </source>
</evidence>
<dbReference type="InterPro" id="IPR006740">
    <property type="entry name" value="DUF604"/>
</dbReference>
<proteinExistence type="predicted"/>
<comment type="caution">
    <text evidence="2">The sequence shown here is derived from an EMBL/GenBank/DDBJ whole genome shotgun (WGS) entry which is preliminary data.</text>
</comment>
<evidence type="ECO:0000313" key="3">
    <source>
        <dbReference type="Proteomes" id="UP000836841"/>
    </source>
</evidence>